<feature type="active site" description="Proton donor" evidence="9">
    <location>
        <position position="145"/>
    </location>
</feature>
<evidence type="ECO:0000256" key="3">
    <source>
        <dbReference type="ARBA" id="ARBA00012756"/>
    </source>
</evidence>
<keyword evidence="6" id="KW-0862">Zinc</keyword>
<feature type="domain" description="Beta-galactosidase trimerisation" evidence="12">
    <location>
        <begin position="399"/>
        <end position="595"/>
    </location>
</feature>
<dbReference type="PIRSF" id="PIRSF001084">
    <property type="entry name" value="B-galactosidase"/>
    <property type="match status" value="1"/>
</dbReference>
<evidence type="ECO:0000256" key="2">
    <source>
        <dbReference type="ARBA" id="ARBA00005940"/>
    </source>
</evidence>
<dbReference type="SUPFAM" id="SSF52317">
    <property type="entry name" value="Class I glutamine amidotransferase-like"/>
    <property type="match status" value="1"/>
</dbReference>
<evidence type="ECO:0000313" key="16">
    <source>
        <dbReference type="Proteomes" id="UP000478483"/>
    </source>
</evidence>
<dbReference type="InterPro" id="IPR017853">
    <property type="entry name" value="GH"/>
</dbReference>
<dbReference type="InterPro" id="IPR003476">
    <property type="entry name" value="Glyco_hydro_42"/>
</dbReference>
<dbReference type="InterPro" id="IPR013529">
    <property type="entry name" value="Glyco_hydro_42_N"/>
</dbReference>
<dbReference type="CDD" id="cd03143">
    <property type="entry name" value="A4_beta-galactosidase_middle_domain"/>
    <property type="match status" value="1"/>
</dbReference>
<feature type="binding site" evidence="10">
    <location>
        <position position="144"/>
    </location>
    <ligand>
        <name>substrate</name>
    </ligand>
</feature>
<comment type="caution">
    <text evidence="14">The sequence shown here is derived from an EMBL/GenBank/DDBJ whole genome shotgun (WGS) entry which is preliminary data.</text>
</comment>
<dbReference type="Gene3D" id="3.20.20.80">
    <property type="entry name" value="Glycosidases"/>
    <property type="match status" value="1"/>
</dbReference>
<dbReference type="GO" id="GO:0009341">
    <property type="term" value="C:beta-galactosidase complex"/>
    <property type="evidence" value="ECO:0007669"/>
    <property type="project" value="InterPro"/>
</dbReference>
<evidence type="ECO:0000256" key="5">
    <source>
        <dbReference type="ARBA" id="ARBA00022801"/>
    </source>
</evidence>
<comment type="similarity">
    <text evidence="2 8">Belongs to the glycosyl hydrolase 42 family.</text>
</comment>
<dbReference type="EMBL" id="QRID01000030">
    <property type="protein sequence ID" value="RHG24613.1"/>
    <property type="molecule type" value="Genomic_DNA"/>
</dbReference>
<reference evidence="14 15" key="1">
    <citation type="submission" date="2018-08" db="EMBL/GenBank/DDBJ databases">
        <title>A genome reference for cultivated species of the human gut microbiota.</title>
        <authorList>
            <person name="Zou Y."/>
            <person name="Xue W."/>
            <person name="Luo G."/>
        </authorList>
    </citation>
    <scope>NUCLEOTIDE SEQUENCE [LARGE SCALE GENOMIC DNA]</scope>
    <source>
        <strain evidence="14 15">AM22-21LB</strain>
    </source>
</reference>
<feature type="domain" description="Glycoside hydrolase family 42 N-terminal" evidence="11">
    <location>
        <begin position="11"/>
        <end position="386"/>
    </location>
</feature>
<protein>
    <recommendedName>
        <fullName evidence="3 8">Beta-galactosidase</fullName>
        <shortName evidence="8">Beta-gal</shortName>
        <ecNumber evidence="3 8">3.2.1.23</ecNumber>
    </recommendedName>
</protein>
<evidence type="ECO:0000256" key="1">
    <source>
        <dbReference type="ARBA" id="ARBA00001412"/>
    </source>
</evidence>
<dbReference type="Pfam" id="PF08532">
    <property type="entry name" value="Glyco_hydro_42M"/>
    <property type="match status" value="1"/>
</dbReference>
<name>A0A3R6HBZ9_9FIRM</name>
<evidence type="ECO:0000256" key="10">
    <source>
        <dbReference type="PIRSR" id="PIRSR001084-2"/>
    </source>
</evidence>
<keyword evidence="5 8" id="KW-0378">Hydrolase</keyword>
<evidence type="ECO:0000259" key="11">
    <source>
        <dbReference type="Pfam" id="PF02449"/>
    </source>
</evidence>
<dbReference type="Proteomes" id="UP000284051">
    <property type="component" value="Unassembled WGS sequence"/>
</dbReference>
<evidence type="ECO:0000313" key="14">
    <source>
        <dbReference type="EMBL" id="RHG24613.1"/>
    </source>
</evidence>
<evidence type="ECO:0000256" key="8">
    <source>
        <dbReference type="PIRNR" id="PIRNR001084"/>
    </source>
</evidence>
<proteinExistence type="inferred from homology"/>
<dbReference type="AlphaFoldDB" id="A0A3R6HBZ9"/>
<reference evidence="13 16" key="2">
    <citation type="journal article" date="2019" name="Nat. Med.">
        <title>A library of human gut bacterial isolates paired with longitudinal multiomics data enables mechanistic microbiome research.</title>
        <authorList>
            <person name="Poyet M."/>
            <person name="Groussin M."/>
            <person name="Gibbons S.M."/>
            <person name="Avila-Pacheco J."/>
            <person name="Jiang X."/>
            <person name="Kearney S.M."/>
            <person name="Perrotta A.R."/>
            <person name="Berdy B."/>
            <person name="Zhao S."/>
            <person name="Lieberman T.D."/>
            <person name="Swanson P.K."/>
            <person name="Smith M."/>
            <person name="Roesemann S."/>
            <person name="Alexander J.E."/>
            <person name="Rich S.A."/>
            <person name="Livny J."/>
            <person name="Vlamakis H."/>
            <person name="Clish C."/>
            <person name="Bullock K."/>
            <person name="Deik A."/>
            <person name="Scott J."/>
            <person name="Pierce K.A."/>
            <person name="Xavier R.J."/>
            <person name="Alm E.J."/>
        </authorList>
    </citation>
    <scope>NUCLEOTIDE SEQUENCE [LARGE SCALE GENOMIC DNA]</scope>
    <source>
        <strain evidence="13 16">BIOML-A1</strain>
    </source>
</reference>
<dbReference type="GO" id="GO:0004565">
    <property type="term" value="F:beta-galactosidase activity"/>
    <property type="evidence" value="ECO:0007669"/>
    <property type="project" value="UniProtKB-EC"/>
</dbReference>
<feature type="binding site" evidence="10">
    <location>
        <position position="106"/>
    </location>
    <ligand>
        <name>substrate</name>
    </ligand>
</feature>
<feature type="active site" description="Nucleophile" evidence="9">
    <location>
        <position position="313"/>
    </location>
</feature>
<keyword evidence="7 8" id="KW-0326">Glycosidase</keyword>
<evidence type="ECO:0000313" key="13">
    <source>
        <dbReference type="EMBL" id="MTR85875.1"/>
    </source>
</evidence>
<dbReference type="EC" id="3.2.1.23" evidence="3 8"/>
<evidence type="ECO:0000256" key="6">
    <source>
        <dbReference type="ARBA" id="ARBA00022833"/>
    </source>
</evidence>
<dbReference type="RefSeq" id="WP_118412181.1">
    <property type="nucleotide sequence ID" value="NZ_JBGKEX010000002.1"/>
</dbReference>
<organism evidence="14 15">
    <name type="scientific">Roseburia intestinalis</name>
    <dbReference type="NCBI Taxonomy" id="166486"/>
    <lineage>
        <taxon>Bacteria</taxon>
        <taxon>Bacillati</taxon>
        <taxon>Bacillota</taxon>
        <taxon>Clostridia</taxon>
        <taxon>Lachnospirales</taxon>
        <taxon>Lachnospiraceae</taxon>
        <taxon>Roseburia</taxon>
    </lineage>
</organism>
<dbReference type="GO" id="GO:0005975">
    <property type="term" value="P:carbohydrate metabolic process"/>
    <property type="evidence" value="ECO:0007669"/>
    <property type="project" value="InterPro"/>
</dbReference>
<sequence length="670" mass="77111">MDKTLLFGAAYYPEYLPAERMDEDIDMMMSAGMNVVRIAESTWSTLEPEEGIFNFSYIDRVIEKTEAAGMKVIIGTPTYAVPPWLVKKDLDILVDTKDGRARYGYRQLINLLNPTYRSHAEKMIRELAAHTADKKNVIGYQIDNETKHHGNMGKEIQKLFLDYLKQKYITTDRFNDTFGLAYWSNSISSWDDLPDLKGCINGGLMSEFEKFQRSMAADFLKWQADIISDYKRPDQFITNNLGFSWKKFGTPIAHDGYSYGVQRSINFYEASQSLTLAASDIYHPTQDQLTGAEISFGGDVTRSLKDNNYLVMECQAQAFKYWTPYPGQLRLHAFSHLASGALGILYWNWHSIHCGYETYWKGLLSHDLRPNPTYYEACEIGKSWKKLGRKLCGLKKSNKVALIVDNHSMTAFEWFPIDKDLSYNDVVRWMYDSLYEMNIECDVVDINALDISKYKVIITPALYCITEEKLKILNDFVKDGGVLISSFKSFITDEYVKVFSDTQPHHLQECFGINCNQYTYPGTIRIFGYPVKYLAELLIPDKAESLAEYEHKYWGNYSGITRHKYGNGTAYYIGCYTDKSVLKDIYEKAFADASIPVPDLRWPVTIKNATSVDNTQLHFILHYSSEEREITCPYESAADLVSETSYRKGDVIRLKDWDVLILEEKTLPKQ</sequence>
<dbReference type="EMBL" id="WNAJ01000015">
    <property type="protein sequence ID" value="MTR85875.1"/>
    <property type="molecule type" value="Genomic_DNA"/>
</dbReference>
<keyword evidence="4" id="KW-0479">Metal-binding</keyword>
<dbReference type="InterPro" id="IPR013738">
    <property type="entry name" value="Beta_galactosidase_Trimer"/>
</dbReference>
<dbReference type="Gene3D" id="3.40.50.880">
    <property type="match status" value="1"/>
</dbReference>
<evidence type="ECO:0000256" key="9">
    <source>
        <dbReference type="PIRSR" id="PIRSR001084-1"/>
    </source>
</evidence>
<dbReference type="SUPFAM" id="SSF51445">
    <property type="entry name" value="(Trans)glycosidases"/>
    <property type="match status" value="1"/>
</dbReference>
<accession>A0A3R6HBZ9</accession>
<comment type="catalytic activity">
    <reaction evidence="1 8">
        <text>Hydrolysis of terminal non-reducing beta-D-galactose residues in beta-D-galactosides.</text>
        <dbReference type="EC" id="3.2.1.23"/>
    </reaction>
</comment>
<dbReference type="Proteomes" id="UP000478483">
    <property type="component" value="Unassembled WGS sequence"/>
</dbReference>
<dbReference type="PANTHER" id="PTHR36447:SF2">
    <property type="entry name" value="BETA-GALACTOSIDASE YESZ"/>
    <property type="match status" value="1"/>
</dbReference>
<evidence type="ECO:0000256" key="7">
    <source>
        <dbReference type="ARBA" id="ARBA00023295"/>
    </source>
</evidence>
<dbReference type="InterPro" id="IPR029062">
    <property type="entry name" value="Class_I_gatase-like"/>
</dbReference>
<dbReference type="GO" id="GO:0046872">
    <property type="term" value="F:metal ion binding"/>
    <property type="evidence" value="ECO:0007669"/>
    <property type="project" value="UniProtKB-KW"/>
</dbReference>
<dbReference type="PANTHER" id="PTHR36447">
    <property type="entry name" value="BETA-GALACTOSIDASE GANA"/>
    <property type="match status" value="1"/>
</dbReference>
<evidence type="ECO:0000256" key="4">
    <source>
        <dbReference type="ARBA" id="ARBA00022723"/>
    </source>
</evidence>
<gene>
    <name evidence="14" type="ORF">DW264_17930</name>
    <name evidence="13" type="ORF">GMD50_12595</name>
</gene>
<evidence type="ECO:0000313" key="15">
    <source>
        <dbReference type="Proteomes" id="UP000284051"/>
    </source>
</evidence>
<evidence type="ECO:0000259" key="12">
    <source>
        <dbReference type="Pfam" id="PF08532"/>
    </source>
</evidence>
<dbReference type="Pfam" id="PF02449">
    <property type="entry name" value="Glyco_hydro_42"/>
    <property type="match status" value="1"/>
</dbReference>